<keyword evidence="4" id="KW-1185">Reference proteome</keyword>
<reference evidence="3 4" key="1">
    <citation type="journal article" date="2019" name="Int. J. Syst. Evol. Microbiol.">
        <title>The Global Catalogue of Microorganisms (GCM) 10K type strain sequencing project: providing services to taxonomists for standard genome sequencing and annotation.</title>
        <authorList>
            <consortium name="The Broad Institute Genomics Platform"/>
            <consortium name="The Broad Institute Genome Sequencing Center for Infectious Disease"/>
            <person name="Wu L."/>
            <person name="Ma J."/>
        </authorList>
    </citation>
    <scope>NUCLEOTIDE SEQUENCE [LARGE SCALE GENOMIC DNA]</scope>
    <source>
        <strain evidence="3 4">JCM 14559</strain>
    </source>
</reference>
<dbReference type="Proteomes" id="UP001500897">
    <property type="component" value="Unassembled WGS sequence"/>
</dbReference>
<evidence type="ECO:0000256" key="1">
    <source>
        <dbReference type="SAM" id="MobiDB-lite"/>
    </source>
</evidence>
<evidence type="ECO:0000313" key="3">
    <source>
        <dbReference type="EMBL" id="GAA2092174.1"/>
    </source>
</evidence>
<sequence>MLHVTPRYLAGAENGEIDTVLGAIPEAYGWHTRPAVNGPAEYFTPFASPCERVRMGFRNDYDDVPWQIVARSDPYSGGLADWQMTFGWHTPPEIVAAALDEVAAAVEESRGSNEKHAFVRGGSGLGALYPFALRGWSETITARACTLTSPDRLVTARLSLAEPPLHKDGPWRDPFLKVACATGEQSTSWSARFTANVPQRVLNAFTTAVASPEPLLRNADGLTEGMKAQLTTVPVAAAGRAEAATGTSPALIAAGEVPRTVLSTPPPTTLNTAAPRPVPHR</sequence>
<comment type="caution">
    <text evidence="3">The sequence shown here is derived from an EMBL/GenBank/DDBJ whole genome shotgun (WGS) entry which is preliminary data.</text>
</comment>
<dbReference type="InterPro" id="IPR005523">
    <property type="entry name" value="DUF317_SPDY"/>
</dbReference>
<accession>A0ABN2WHQ0</accession>
<proteinExistence type="predicted"/>
<name>A0ABN2WHQ0_9ACTN</name>
<gene>
    <name evidence="3" type="ORF">GCM10009759_17620</name>
</gene>
<organism evidence="3 4">
    <name type="scientific">Kitasatospora saccharophila</name>
    <dbReference type="NCBI Taxonomy" id="407973"/>
    <lineage>
        <taxon>Bacteria</taxon>
        <taxon>Bacillati</taxon>
        <taxon>Actinomycetota</taxon>
        <taxon>Actinomycetes</taxon>
        <taxon>Kitasatosporales</taxon>
        <taxon>Streptomycetaceae</taxon>
        <taxon>Kitasatospora</taxon>
    </lineage>
</organism>
<dbReference type="EMBL" id="BAAANS010000009">
    <property type="protein sequence ID" value="GAA2092174.1"/>
    <property type="molecule type" value="Genomic_DNA"/>
</dbReference>
<feature type="domain" description="DUF317" evidence="2">
    <location>
        <begin position="148"/>
        <end position="214"/>
    </location>
</feature>
<dbReference type="RefSeq" id="WP_344551366.1">
    <property type="nucleotide sequence ID" value="NZ_BAAANS010000009.1"/>
</dbReference>
<evidence type="ECO:0000313" key="4">
    <source>
        <dbReference type="Proteomes" id="UP001500897"/>
    </source>
</evidence>
<feature type="region of interest" description="Disordered" evidence="1">
    <location>
        <begin position="260"/>
        <end position="281"/>
    </location>
</feature>
<dbReference type="Pfam" id="PF03771">
    <property type="entry name" value="SPDY"/>
    <property type="match status" value="2"/>
</dbReference>
<feature type="domain" description="DUF317" evidence="2">
    <location>
        <begin position="48"/>
        <end position="104"/>
    </location>
</feature>
<evidence type="ECO:0000259" key="2">
    <source>
        <dbReference type="Pfam" id="PF03771"/>
    </source>
</evidence>
<protein>
    <recommendedName>
        <fullName evidence="2">DUF317 domain-containing protein</fullName>
    </recommendedName>
</protein>
<feature type="compositionally biased region" description="Low complexity" evidence="1">
    <location>
        <begin position="260"/>
        <end position="275"/>
    </location>
</feature>